<sequence length="251" mass="28339">MIMITNQLKNLGLSDNEAKVYTAMLELGPATVLEISAKAGVNRPTTYVQVESLKKMGLVSTQTKGKKQLFIAESPEQLEFMIDRQKNELDQKKEELQKFLPELTNMFNLSDSKPQVRFFEGKEGLLKMHSELLKSDTKEVVSFASTDGLLKIFPDYPKTLSSKRIKMGIRSRLIYTNIGEPVLKKHDDNMLREAKFVSSDKFPFKSDVAIYGDNISISALEGKVVGVIIVHKELADSFRALFNLLWESLGE</sequence>
<accession>A0A1F8EHW3</accession>
<protein>
    <recommendedName>
        <fullName evidence="1">Transcription regulator TrmB N-terminal domain-containing protein</fullName>
    </recommendedName>
</protein>
<evidence type="ECO:0000313" key="3">
    <source>
        <dbReference type="Proteomes" id="UP000177594"/>
    </source>
</evidence>
<dbReference type="InterPro" id="IPR011991">
    <property type="entry name" value="ArsR-like_HTH"/>
</dbReference>
<dbReference type="InterPro" id="IPR051797">
    <property type="entry name" value="TrmB-like"/>
</dbReference>
<comment type="caution">
    <text evidence="2">The sequence shown here is derived from an EMBL/GenBank/DDBJ whole genome shotgun (WGS) entry which is preliminary data.</text>
</comment>
<dbReference type="SUPFAM" id="SSF46785">
    <property type="entry name" value="Winged helix' DNA-binding domain"/>
    <property type="match status" value="1"/>
</dbReference>
<dbReference type="Gene3D" id="1.10.10.10">
    <property type="entry name" value="Winged helix-like DNA-binding domain superfamily/Winged helix DNA-binding domain"/>
    <property type="match status" value="1"/>
</dbReference>
<dbReference type="InterPro" id="IPR036390">
    <property type="entry name" value="WH_DNA-bd_sf"/>
</dbReference>
<dbReference type="AlphaFoldDB" id="A0A1F8EHW3"/>
<dbReference type="InterPro" id="IPR002831">
    <property type="entry name" value="Tscrpt_reg_TrmB_N"/>
</dbReference>
<name>A0A1F8EHW3_9BACT</name>
<dbReference type="PANTHER" id="PTHR34293">
    <property type="entry name" value="HTH-TYPE TRANSCRIPTIONAL REGULATOR TRMBL2"/>
    <property type="match status" value="1"/>
</dbReference>
<dbReference type="PANTHER" id="PTHR34293:SF1">
    <property type="entry name" value="HTH-TYPE TRANSCRIPTIONAL REGULATOR TRMBL2"/>
    <property type="match status" value="1"/>
</dbReference>
<dbReference type="Proteomes" id="UP000177594">
    <property type="component" value="Unassembled WGS sequence"/>
</dbReference>
<reference evidence="2 3" key="1">
    <citation type="journal article" date="2016" name="Nat. Commun.">
        <title>Thousands of microbial genomes shed light on interconnected biogeochemical processes in an aquifer system.</title>
        <authorList>
            <person name="Anantharaman K."/>
            <person name="Brown C.T."/>
            <person name="Hug L.A."/>
            <person name="Sharon I."/>
            <person name="Castelle C.J."/>
            <person name="Probst A.J."/>
            <person name="Thomas B.C."/>
            <person name="Singh A."/>
            <person name="Wilkins M.J."/>
            <person name="Karaoz U."/>
            <person name="Brodie E.L."/>
            <person name="Williams K.H."/>
            <person name="Hubbard S.S."/>
            <person name="Banfield J.F."/>
        </authorList>
    </citation>
    <scope>NUCLEOTIDE SEQUENCE [LARGE SCALE GENOMIC DNA]</scope>
</reference>
<organism evidence="2 3">
    <name type="scientific">Candidatus Yanofskybacteria bacterium RIFCSPHIGHO2_01_FULL_39_8b</name>
    <dbReference type="NCBI Taxonomy" id="1802659"/>
    <lineage>
        <taxon>Bacteria</taxon>
        <taxon>Candidatus Yanofskyibacteriota</taxon>
    </lineage>
</organism>
<dbReference type="EMBL" id="MGIZ01000013">
    <property type="protein sequence ID" value="OGM99648.1"/>
    <property type="molecule type" value="Genomic_DNA"/>
</dbReference>
<proteinExistence type="predicted"/>
<evidence type="ECO:0000259" key="1">
    <source>
        <dbReference type="Pfam" id="PF01978"/>
    </source>
</evidence>
<feature type="domain" description="Transcription regulator TrmB N-terminal" evidence="1">
    <location>
        <begin position="8"/>
        <end position="75"/>
    </location>
</feature>
<evidence type="ECO:0000313" key="2">
    <source>
        <dbReference type="EMBL" id="OGM99648.1"/>
    </source>
</evidence>
<gene>
    <name evidence="2" type="ORF">A2817_00955</name>
</gene>
<dbReference type="InterPro" id="IPR036388">
    <property type="entry name" value="WH-like_DNA-bd_sf"/>
</dbReference>
<dbReference type="CDD" id="cd00090">
    <property type="entry name" value="HTH_ARSR"/>
    <property type="match status" value="1"/>
</dbReference>
<dbReference type="Pfam" id="PF01978">
    <property type="entry name" value="TrmB"/>
    <property type="match status" value="1"/>
</dbReference>